<comment type="function">
    <text evidence="3">Required for maturation of urease via the functional incorporation of the urease nickel metallocenter.</text>
</comment>
<dbReference type="AlphaFoldDB" id="A0A4P2Q796"/>
<dbReference type="Pfam" id="PF01730">
    <property type="entry name" value="UreF"/>
    <property type="match status" value="1"/>
</dbReference>
<dbReference type="GO" id="GO:0005737">
    <property type="term" value="C:cytoplasm"/>
    <property type="evidence" value="ECO:0007669"/>
    <property type="project" value="UniProtKB-SubCell"/>
</dbReference>
<keyword evidence="1 3" id="KW-0996">Nickel insertion</keyword>
<evidence type="ECO:0000313" key="4">
    <source>
        <dbReference type="EMBL" id="AUX25365.1"/>
    </source>
</evidence>
<dbReference type="RefSeq" id="WP_129352233.1">
    <property type="nucleotide sequence ID" value="NZ_CP012670.1"/>
</dbReference>
<dbReference type="InterPro" id="IPR002639">
    <property type="entry name" value="UreF"/>
</dbReference>
<organism evidence="4 5">
    <name type="scientific">Sorangium cellulosum</name>
    <name type="common">Polyangium cellulosum</name>
    <dbReference type="NCBI Taxonomy" id="56"/>
    <lineage>
        <taxon>Bacteria</taxon>
        <taxon>Pseudomonadati</taxon>
        <taxon>Myxococcota</taxon>
        <taxon>Polyangia</taxon>
        <taxon>Polyangiales</taxon>
        <taxon>Polyangiaceae</taxon>
        <taxon>Sorangium</taxon>
    </lineage>
</organism>
<evidence type="ECO:0000313" key="5">
    <source>
        <dbReference type="Proteomes" id="UP000295781"/>
    </source>
</evidence>
<dbReference type="HAMAP" id="MF_01385">
    <property type="entry name" value="UreF"/>
    <property type="match status" value="1"/>
</dbReference>
<comment type="subunit">
    <text evidence="3">UreD, UreF and UreG form a complex that acts as a GTP-hydrolysis-dependent molecular chaperone, activating the urease apoprotein by helping to assemble the nickel containing metallocenter of UreC. The UreE protein probably delivers the nickel.</text>
</comment>
<dbReference type="InterPro" id="IPR038277">
    <property type="entry name" value="UreF_sf"/>
</dbReference>
<dbReference type="GO" id="GO:0016151">
    <property type="term" value="F:nickel cation binding"/>
    <property type="evidence" value="ECO:0007669"/>
    <property type="project" value="UniProtKB-UniRule"/>
</dbReference>
<keyword evidence="3" id="KW-0963">Cytoplasm</keyword>
<protein>
    <recommendedName>
        <fullName evidence="3">Urease accessory protein UreF</fullName>
    </recommendedName>
</protein>
<dbReference type="EMBL" id="CP012670">
    <property type="protein sequence ID" value="AUX25365.1"/>
    <property type="molecule type" value="Genomic_DNA"/>
</dbReference>
<reference evidence="4 5" key="1">
    <citation type="submission" date="2015-09" db="EMBL/GenBank/DDBJ databases">
        <title>Sorangium comparison.</title>
        <authorList>
            <person name="Zaburannyi N."/>
            <person name="Bunk B."/>
            <person name="Overmann J."/>
            <person name="Mueller R."/>
        </authorList>
    </citation>
    <scope>NUCLEOTIDE SEQUENCE [LARGE SCALE GENOMIC DNA]</scope>
    <source>
        <strain evidence="4 5">So ceGT47</strain>
    </source>
</reference>
<comment type="subcellular location">
    <subcellularLocation>
        <location evidence="3">Cytoplasm</location>
    </subcellularLocation>
</comment>
<name>A0A4P2Q796_SORCE</name>
<sequence>MNRWLLLQLSDSAFPVGGFAHSAGLEAAVQLGEVGPGRALSSFVAGALWQVGLGALPCVRAAHERPGDIAAIDDVCDAFLVNHVANRASRTQGRAFLATSARVFPSAEIRRLDAAVRAREALGHHAPMFGAALGALGVPREEAQAVYLHAALRGVVSAAVRLGLVGPLEAQRLQLDSAPLLDAVLAECEGRGLDELAQPAPLLDLFGAAQDRLYSRLFQS</sequence>
<gene>
    <name evidence="3 4" type="primary">ureF</name>
    <name evidence="4" type="ORF">SOCEGT47_059100</name>
</gene>
<proteinExistence type="inferred from homology"/>
<dbReference type="PANTHER" id="PTHR33620:SF1">
    <property type="entry name" value="UREASE ACCESSORY PROTEIN F"/>
    <property type="match status" value="1"/>
</dbReference>
<dbReference type="PIRSF" id="PIRSF009467">
    <property type="entry name" value="Ureas_acces_UreF"/>
    <property type="match status" value="1"/>
</dbReference>
<dbReference type="Proteomes" id="UP000295781">
    <property type="component" value="Chromosome"/>
</dbReference>
<dbReference type="OrthoDB" id="9798772at2"/>
<evidence type="ECO:0000256" key="1">
    <source>
        <dbReference type="ARBA" id="ARBA00022988"/>
    </source>
</evidence>
<accession>A0A4P2Q796</accession>
<dbReference type="Gene3D" id="1.10.4190.10">
    <property type="entry name" value="Urease accessory protein UreF"/>
    <property type="match status" value="1"/>
</dbReference>
<evidence type="ECO:0000256" key="3">
    <source>
        <dbReference type="HAMAP-Rule" id="MF_01385"/>
    </source>
</evidence>
<dbReference type="PANTHER" id="PTHR33620">
    <property type="entry name" value="UREASE ACCESSORY PROTEIN F"/>
    <property type="match status" value="1"/>
</dbReference>
<evidence type="ECO:0000256" key="2">
    <source>
        <dbReference type="ARBA" id="ARBA00023186"/>
    </source>
</evidence>
<comment type="similarity">
    <text evidence="3">Belongs to the UreF family.</text>
</comment>
<keyword evidence="2 3" id="KW-0143">Chaperone</keyword>